<evidence type="ECO:0000313" key="1">
    <source>
        <dbReference type="EMBL" id="KZT44713.1"/>
    </source>
</evidence>
<name>A0A166JH14_9BASI</name>
<dbReference type="Proteomes" id="UP000076842">
    <property type="component" value="Unassembled WGS sequence"/>
</dbReference>
<organism evidence="1 2">
    <name type="scientific">Calocera cornea HHB12733</name>
    <dbReference type="NCBI Taxonomy" id="1353952"/>
    <lineage>
        <taxon>Eukaryota</taxon>
        <taxon>Fungi</taxon>
        <taxon>Dikarya</taxon>
        <taxon>Basidiomycota</taxon>
        <taxon>Agaricomycotina</taxon>
        <taxon>Dacrymycetes</taxon>
        <taxon>Dacrymycetales</taxon>
        <taxon>Dacrymycetaceae</taxon>
        <taxon>Calocera</taxon>
    </lineage>
</organism>
<protein>
    <submittedName>
        <fullName evidence="1">Uncharacterized protein</fullName>
    </submittedName>
</protein>
<evidence type="ECO:0000313" key="2">
    <source>
        <dbReference type="Proteomes" id="UP000076842"/>
    </source>
</evidence>
<sequence length="274" mass="30985">MDNLLANGNTVASWNLERDVTWPEVKQVVHKSGVRYSFGQLGRNATRNGWPMLRLRRARNRATFCPALSIKLISSTFFALPPDYKAKVRNYELNMPADKIEVRQQIEIRPVQRRPSMSSIGGLDETAIASSFDEPIASAMHTVLDAQTSIPVIPAYPNAASPRSQHMWLDPAPVRNVASSLQEGLHGGLRILKKEITRVQTQKRRPLSDQSDRPIQFDDNDAIFETGHNGEGEVHRRKMSGRGTKVLTIYVLRRTMASTISLWASWMKKNRNAW</sequence>
<dbReference type="STRING" id="1353952.A0A166JH14"/>
<proteinExistence type="predicted"/>
<dbReference type="AlphaFoldDB" id="A0A166JH14"/>
<accession>A0A166JH14</accession>
<dbReference type="InParanoid" id="A0A166JH14"/>
<reference evidence="1 2" key="1">
    <citation type="journal article" date="2016" name="Mol. Biol. Evol.">
        <title>Comparative Genomics of Early-Diverging Mushroom-Forming Fungi Provides Insights into the Origins of Lignocellulose Decay Capabilities.</title>
        <authorList>
            <person name="Nagy L.G."/>
            <person name="Riley R."/>
            <person name="Tritt A."/>
            <person name="Adam C."/>
            <person name="Daum C."/>
            <person name="Floudas D."/>
            <person name="Sun H."/>
            <person name="Yadav J.S."/>
            <person name="Pangilinan J."/>
            <person name="Larsson K.H."/>
            <person name="Matsuura K."/>
            <person name="Barry K."/>
            <person name="Labutti K."/>
            <person name="Kuo R."/>
            <person name="Ohm R.A."/>
            <person name="Bhattacharya S.S."/>
            <person name="Shirouzu T."/>
            <person name="Yoshinaga Y."/>
            <person name="Martin F.M."/>
            <person name="Grigoriev I.V."/>
            <person name="Hibbett D.S."/>
        </authorList>
    </citation>
    <scope>NUCLEOTIDE SEQUENCE [LARGE SCALE GENOMIC DNA]</scope>
    <source>
        <strain evidence="1 2">HHB12733</strain>
    </source>
</reference>
<dbReference type="EMBL" id="KV424371">
    <property type="protein sequence ID" value="KZT44713.1"/>
    <property type="molecule type" value="Genomic_DNA"/>
</dbReference>
<dbReference type="OrthoDB" id="25778at2759"/>
<keyword evidence="2" id="KW-1185">Reference proteome</keyword>
<gene>
    <name evidence="1" type="ORF">CALCODRAFT_489130</name>
</gene>